<evidence type="ECO:0000313" key="9">
    <source>
        <dbReference type="EMBL" id="VDN23747.1"/>
    </source>
</evidence>
<comment type="subcellular location">
    <subcellularLocation>
        <location evidence="1">Nucleus</location>
    </subcellularLocation>
</comment>
<organism evidence="11">
    <name type="scientific">Gongylonema pulchrum</name>
    <dbReference type="NCBI Taxonomy" id="637853"/>
    <lineage>
        <taxon>Eukaryota</taxon>
        <taxon>Metazoa</taxon>
        <taxon>Ecdysozoa</taxon>
        <taxon>Nematoda</taxon>
        <taxon>Chromadorea</taxon>
        <taxon>Rhabditida</taxon>
        <taxon>Spirurina</taxon>
        <taxon>Spiruromorpha</taxon>
        <taxon>Spiruroidea</taxon>
        <taxon>Gongylonematidae</taxon>
        <taxon>Gongylonema</taxon>
    </lineage>
</organism>
<dbReference type="PROSITE" id="PS50166">
    <property type="entry name" value="IMPORTIN_B_NT"/>
    <property type="match status" value="1"/>
</dbReference>
<keyword evidence="4" id="KW-0509">mRNA transport</keyword>
<dbReference type="PANTHER" id="PTHR11223:SF2">
    <property type="entry name" value="EXPORTIN-1"/>
    <property type="match status" value="1"/>
</dbReference>
<dbReference type="WBParaSite" id="GPUH_0001421301-mRNA-1">
    <property type="protein sequence ID" value="GPUH_0001421301-mRNA-1"/>
    <property type="gene ID" value="GPUH_0001421301"/>
</dbReference>
<keyword evidence="6" id="KW-0539">Nucleus</keyword>
<dbReference type="EMBL" id="UYRT01081011">
    <property type="protein sequence ID" value="VDN23747.1"/>
    <property type="molecule type" value="Genomic_DNA"/>
</dbReference>
<dbReference type="GO" id="GO:0000055">
    <property type="term" value="P:ribosomal large subunit export from nucleus"/>
    <property type="evidence" value="ECO:0007669"/>
    <property type="project" value="TreeGrafter"/>
</dbReference>
<accession>A0A183DZQ4</accession>
<name>A0A183DZQ4_9BILA</name>
<dbReference type="InterPro" id="IPR045065">
    <property type="entry name" value="XPO1/5"/>
</dbReference>
<evidence type="ECO:0000313" key="10">
    <source>
        <dbReference type="Proteomes" id="UP000271098"/>
    </source>
</evidence>
<evidence type="ECO:0000259" key="8">
    <source>
        <dbReference type="PROSITE" id="PS50166"/>
    </source>
</evidence>
<dbReference type="FunFam" id="1.25.10.10:FF:001255">
    <property type="entry name" value="Exportin 1"/>
    <property type="match status" value="1"/>
</dbReference>
<sequence length="550" mass="63615">MAMMDVMALQQAGEALLSSDRIEIPLLDQVVIVMNRSTGETQQLASKILTELKQKESSWTRVDGILEYSQFMETKYYALQILESLIETRWRALPREQCEGIKSFIVDLIIKISSGESLTPPMKMYLQKLNLVLVQIVKREWPKQWPTFMADIVGASRVNDNLCLNNMIILRLLSEEVFDFDSEVTQAKAHHLKNTFCDEFEAVFSLCHKIMESSDNAALVEATLHTLHRFLSWIPVGYIFETNLTELLTQKFLGVPMFRCVTVQCLTEIASLNVLSHVTQRSELYISKLKSLFTHAMLQIVGTIDPSVDLCSAYRRGTDSDQKFIANLAQFLGTFLKENYQICEVLESDNGQEKADLKKAHEMALQYLLKISMVDDVEVFKICLEFWNWLCAELYREFPFQIDRPILNVFPILTPSEQQEPRRRLLYNNVLSQLRLVMISRMAKPEEVLIVENEQGEVVRELIKDTDSITLYKTMRETLVYLTHLDYKDTEVKMTEKLQSQVNGKEWSWKNLNTLCWAIGSISGAMMEEDEKRFLVTVIRGYCQFSTKIF</sequence>
<keyword evidence="3" id="KW-0813">Transport</keyword>
<dbReference type="Gene3D" id="1.25.10.10">
    <property type="entry name" value="Leucine-rich Repeat Variant"/>
    <property type="match status" value="1"/>
</dbReference>
<dbReference type="Pfam" id="PF18787">
    <property type="entry name" value="CRM1_repeat_3"/>
    <property type="match status" value="1"/>
</dbReference>
<evidence type="ECO:0000256" key="4">
    <source>
        <dbReference type="ARBA" id="ARBA00022816"/>
    </source>
</evidence>
<evidence type="ECO:0000256" key="2">
    <source>
        <dbReference type="ARBA" id="ARBA00009466"/>
    </source>
</evidence>
<dbReference type="GO" id="GO:0006611">
    <property type="term" value="P:protein export from nucleus"/>
    <property type="evidence" value="ECO:0007669"/>
    <property type="project" value="InterPro"/>
</dbReference>
<dbReference type="Pfam" id="PF03810">
    <property type="entry name" value="IBN_N"/>
    <property type="match status" value="1"/>
</dbReference>
<proteinExistence type="inferred from homology"/>
<dbReference type="GO" id="GO:0005049">
    <property type="term" value="F:nuclear export signal receptor activity"/>
    <property type="evidence" value="ECO:0007669"/>
    <property type="project" value="InterPro"/>
</dbReference>
<comment type="similarity">
    <text evidence="2">Belongs to the exportin family.</text>
</comment>
<evidence type="ECO:0000256" key="5">
    <source>
        <dbReference type="ARBA" id="ARBA00022927"/>
    </source>
</evidence>
<dbReference type="SUPFAM" id="SSF48371">
    <property type="entry name" value="ARM repeat"/>
    <property type="match status" value="1"/>
</dbReference>
<dbReference type="GO" id="GO:0005737">
    <property type="term" value="C:cytoplasm"/>
    <property type="evidence" value="ECO:0007669"/>
    <property type="project" value="TreeGrafter"/>
</dbReference>
<keyword evidence="5" id="KW-0653">Protein transport</keyword>
<reference evidence="9 10" key="2">
    <citation type="submission" date="2018-11" db="EMBL/GenBank/DDBJ databases">
        <authorList>
            <consortium name="Pathogen Informatics"/>
        </authorList>
    </citation>
    <scope>NUCLEOTIDE SEQUENCE [LARGE SCALE GENOMIC DNA]</scope>
</reference>
<dbReference type="InterPro" id="IPR040485">
    <property type="entry name" value="XPO1_repeat_3"/>
</dbReference>
<dbReference type="InterPro" id="IPR013598">
    <property type="entry name" value="Exportin-1/Importin-b-like"/>
</dbReference>
<evidence type="ECO:0000256" key="7">
    <source>
        <dbReference type="ARBA" id="ARBA00073514"/>
    </source>
</evidence>
<dbReference type="InterPro" id="IPR011989">
    <property type="entry name" value="ARM-like"/>
</dbReference>
<dbReference type="Pfam" id="PF18777">
    <property type="entry name" value="CRM1_repeat"/>
    <property type="match status" value="1"/>
</dbReference>
<dbReference type="AlphaFoldDB" id="A0A183DZQ4"/>
<gene>
    <name evidence="9" type="ORF">GPUH_LOCUS14195</name>
</gene>
<feature type="domain" description="Importin N-terminal" evidence="8">
    <location>
        <begin position="45"/>
        <end position="111"/>
    </location>
</feature>
<dbReference type="PANTHER" id="PTHR11223">
    <property type="entry name" value="EXPORTIN 1/5"/>
    <property type="match status" value="1"/>
</dbReference>
<keyword evidence="10" id="KW-1185">Reference proteome</keyword>
<dbReference type="GO" id="GO:0005634">
    <property type="term" value="C:nucleus"/>
    <property type="evidence" value="ECO:0007669"/>
    <property type="project" value="UniProtKB-SubCell"/>
</dbReference>
<evidence type="ECO:0000256" key="3">
    <source>
        <dbReference type="ARBA" id="ARBA00022448"/>
    </source>
</evidence>
<dbReference type="Proteomes" id="UP000271098">
    <property type="component" value="Unassembled WGS sequence"/>
</dbReference>
<evidence type="ECO:0000256" key="6">
    <source>
        <dbReference type="ARBA" id="ARBA00023242"/>
    </source>
</evidence>
<dbReference type="OrthoDB" id="27218at2759"/>
<dbReference type="InterPro" id="IPR016024">
    <property type="entry name" value="ARM-type_fold"/>
</dbReference>
<evidence type="ECO:0000313" key="11">
    <source>
        <dbReference type="WBParaSite" id="GPUH_0001421301-mRNA-1"/>
    </source>
</evidence>
<dbReference type="InterPro" id="IPR041123">
    <property type="entry name" value="CRM1_repeat"/>
</dbReference>
<protein>
    <recommendedName>
        <fullName evidence="7">Exportin-1</fullName>
    </recommendedName>
</protein>
<reference evidence="11" key="1">
    <citation type="submission" date="2016-06" db="UniProtKB">
        <authorList>
            <consortium name="WormBaseParasite"/>
        </authorList>
    </citation>
    <scope>IDENTIFICATION</scope>
</reference>
<dbReference type="SMART" id="SM00913">
    <property type="entry name" value="IBN_N"/>
    <property type="match status" value="1"/>
</dbReference>
<evidence type="ECO:0000256" key="1">
    <source>
        <dbReference type="ARBA" id="ARBA00004123"/>
    </source>
</evidence>
<dbReference type="InterPro" id="IPR001494">
    <property type="entry name" value="Importin-beta_N"/>
</dbReference>
<dbReference type="Pfam" id="PF08389">
    <property type="entry name" value="Xpo1"/>
    <property type="match status" value="1"/>
</dbReference>
<dbReference type="InterPro" id="IPR041235">
    <property type="entry name" value="Exp1_repeat_2"/>
</dbReference>
<dbReference type="GO" id="GO:0000056">
    <property type="term" value="P:ribosomal small subunit export from nucleus"/>
    <property type="evidence" value="ECO:0007669"/>
    <property type="project" value="TreeGrafter"/>
</dbReference>
<dbReference type="GO" id="GO:0051028">
    <property type="term" value="P:mRNA transport"/>
    <property type="evidence" value="ECO:0007669"/>
    <property type="project" value="UniProtKB-KW"/>
</dbReference>
<dbReference type="Pfam" id="PF18784">
    <property type="entry name" value="CRM1_repeat_2"/>
    <property type="match status" value="1"/>
</dbReference>
<dbReference type="GO" id="GO:0031267">
    <property type="term" value="F:small GTPase binding"/>
    <property type="evidence" value="ECO:0007669"/>
    <property type="project" value="InterPro"/>
</dbReference>